<name>A0AAX2D5F9_9PSED</name>
<dbReference type="SUPFAM" id="SSF143100">
    <property type="entry name" value="TTHA1013/TTHA0281-like"/>
    <property type="match status" value="1"/>
</dbReference>
<accession>A0AAX2D5F9</accession>
<dbReference type="AlphaFoldDB" id="A0AAX2D5F9"/>
<feature type="domain" description="HicB-like antitoxin of toxin-antitoxin system" evidence="1">
    <location>
        <begin position="35"/>
        <end position="159"/>
    </location>
</feature>
<dbReference type="Pfam" id="PF15919">
    <property type="entry name" value="HicB_lk_antitox"/>
    <property type="match status" value="1"/>
</dbReference>
<gene>
    <name evidence="2" type="ORF">SAMN05216476_0282</name>
</gene>
<proteinExistence type="predicted"/>
<dbReference type="Proteomes" id="UP000183772">
    <property type="component" value="Chromosome I"/>
</dbReference>
<reference evidence="2 3" key="1">
    <citation type="submission" date="2016-10" db="EMBL/GenBank/DDBJ databases">
        <authorList>
            <person name="Varghese N."/>
            <person name="Submissions S."/>
        </authorList>
    </citation>
    <scope>NUCLEOTIDE SEQUENCE [LARGE SCALE GENOMIC DNA]</scope>
    <source>
        <strain evidence="2 3">DSM 16733</strain>
    </source>
</reference>
<evidence type="ECO:0000313" key="3">
    <source>
        <dbReference type="Proteomes" id="UP000183772"/>
    </source>
</evidence>
<protein>
    <submittedName>
        <fullName evidence="2">Predicted nuclease of the RNAse H fold, HicB family</fullName>
    </submittedName>
</protein>
<dbReference type="InterPro" id="IPR035069">
    <property type="entry name" value="TTHA1013/TTHA0281-like"/>
</dbReference>
<sequence length="165" mass="18442">MRSEADYENPLRDALLSDRLLQLPDLEEGFNQMKFPVVLHKDADSEYGVTVPDVPGCFSAGSTVAQAFENVKEALSLHYEGLVADGEPLPQIHEVDDHLDNPEYAGGIWGVVEFDVTPYFGKSVRFNATLPEQLLERIDQTVRKDQRYRSRSGFLAAAALRELST</sequence>
<dbReference type="InterPro" id="IPR013321">
    <property type="entry name" value="Arc_rbn_hlx_hlx"/>
</dbReference>
<dbReference type="CDD" id="cd22231">
    <property type="entry name" value="RHH_NikR_HicB-like"/>
    <property type="match status" value="1"/>
</dbReference>
<dbReference type="GO" id="GO:0006355">
    <property type="term" value="P:regulation of DNA-templated transcription"/>
    <property type="evidence" value="ECO:0007669"/>
    <property type="project" value="InterPro"/>
</dbReference>
<keyword evidence="3" id="KW-1185">Reference proteome</keyword>
<dbReference type="InterPro" id="IPR031807">
    <property type="entry name" value="HicB-like"/>
</dbReference>
<organism evidence="2 3">
    <name type="scientific">Pseudomonas mediterranea</name>
    <dbReference type="NCBI Taxonomy" id="183795"/>
    <lineage>
        <taxon>Bacteria</taxon>
        <taxon>Pseudomonadati</taxon>
        <taxon>Pseudomonadota</taxon>
        <taxon>Gammaproteobacteria</taxon>
        <taxon>Pseudomonadales</taxon>
        <taxon>Pseudomonadaceae</taxon>
        <taxon>Pseudomonas</taxon>
    </lineage>
</organism>
<dbReference type="PANTHER" id="PTHR34504">
    <property type="entry name" value="ANTITOXIN HICB"/>
    <property type="match status" value="1"/>
</dbReference>
<evidence type="ECO:0000313" key="2">
    <source>
        <dbReference type="EMBL" id="SDU06756.1"/>
    </source>
</evidence>
<dbReference type="InterPro" id="IPR051404">
    <property type="entry name" value="TA_system_antitoxin"/>
</dbReference>
<evidence type="ECO:0000259" key="1">
    <source>
        <dbReference type="Pfam" id="PF15919"/>
    </source>
</evidence>
<dbReference type="Gene3D" id="3.30.160.250">
    <property type="match status" value="1"/>
</dbReference>
<dbReference type="PANTHER" id="PTHR34504:SF2">
    <property type="entry name" value="UPF0150 PROTEIN SSL0259"/>
    <property type="match status" value="1"/>
</dbReference>
<dbReference type="Gene3D" id="1.10.1220.10">
    <property type="entry name" value="Met repressor-like"/>
    <property type="match status" value="1"/>
</dbReference>
<dbReference type="EMBL" id="LT629790">
    <property type="protein sequence ID" value="SDU06756.1"/>
    <property type="molecule type" value="Genomic_DNA"/>
</dbReference>